<comment type="caution">
    <text evidence="3">The sequence shown here is derived from an EMBL/GenBank/DDBJ whole genome shotgun (WGS) entry which is preliminary data.</text>
</comment>
<dbReference type="PANTHER" id="PTHR36565:SF1">
    <property type="entry name" value="UPF0332 PROTEIN TM_1000"/>
    <property type="match status" value="1"/>
</dbReference>
<dbReference type="InterPro" id="IPR007842">
    <property type="entry name" value="HEPN_dom"/>
</dbReference>
<name>A0A6V8P7S9_9ACTN</name>
<dbReference type="PANTHER" id="PTHR36565">
    <property type="entry name" value="UPF0332 PROTEIN TM_1000"/>
    <property type="match status" value="1"/>
</dbReference>
<dbReference type="Pfam" id="PF05168">
    <property type="entry name" value="HEPN"/>
    <property type="match status" value="1"/>
</dbReference>
<proteinExistence type="inferred from homology"/>
<feature type="domain" description="HEPN" evidence="2">
    <location>
        <begin position="41"/>
        <end position="155"/>
    </location>
</feature>
<sequence length="162" mass="18546">RHSSGYFCLSHPRERVLSGRDTTPFECPPGGSESGMKESLQSLIDKASRSLKAAERLLEERDFDFSASRSYYAMFYMAEALLFSKGLSFSKHSAVISAFYEYFVKPGIFPKELHQAFHHAFEQRQEGEYGFTRPFPEEEAQALLQKAKEFVEELKAHLVKGF</sequence>
<feature type="non-terminal residue" evidence="3">
    <location>
        <position position="1"/>
    </location>
</feature>
<keyword evidence="4" id="KW-1185">Reference proteome</keyword>
<dbReference type="Proteomes" id="UP000591948">
    <property type="component" value="Unassembled WGS sequence"/>
</dbReference>
<evidence type="ECO:0000313" key="3">
    <source>
        <dbReference type="EMBL" id="GFP28695.1"/>
    </source>
</evidence>
<dbReference type="InterPro" id="IPR052226">
    <property type="entry name" value="UPF0332_toxin"/>
</dbReference>
<accession>A0A6V8P7S9</accession>
<evidence type="ECO:0000259" key="2">
    <source>
        <dbReference type="Pfam" id="PF05168"/>
    </source>
</evidence>
<gene>
    <name evidence="3" type="ORF">HKBW3S33_02109</name>
</gene>
<evidence type="ECO:0000313" key="4">
    <source>
        <dbReference type="Proteomes" id="UP000591948"/>
    </source>
</evidence>
<reference evidence="3 4" key="1">
    <citation type="journal article" date="2020" name="Front. Microbiol.">
        <title>Single-cell genomics of novel Actinobacteria with the Wood-Ljungdahl pathway discovered in a serpentinizing system.</title>
        <authorList>
            <person name="Merino N."/>
            <person name="Kawai M."/>
            <person name="Boyd E.S."/>
            <person name="Colman D.R."/>
            <person name="McGlynn S.E."/>
            <person name="Nealson K.H."/>
            <person name="Kurokawa K."/>
            <person name="Hongoh Y."/>
        </authorList>
    </citation>
    <scope>NUCLEOTIDE SEQUENCE [LARGE SCALE GENOMIC DNA]</scope>
    <source>
        <strain evidence="3 4">S33</strain>
    </source>
</reference>
<dbReference type="AlphaFoldDB" id="A0A6V8P7S9"/>
<dbReference type="Gene3D" id="1.20.120.330">
    <property type="entry name" value="Nucleotidyltransferases domain 2"/>
    <property type="match status" value="1"/>
</dbReference>
<evidence type="ECO:0000256" key="1">
    <source>
        <dbReference type="ARBA" id="ARBA00038248"/>
    </source>
</evidence>
<organism evidence="3 4">
    <name type="scientific">Candidatus Hakubella thermalkaliphila</name>
    <dbReference type="NCBI Taxonomy" id="2754717"/>
    <lineage>
        <taxon>Bacteria</taxon>
        <taxon>Bacillati</taxon>
        <taxon>Actinomycetota</taxon>
        <taxon>Actinomycetota incertae sedis</taxon>
        <taxon>Candidatus Hakubellales</taxon>
        <taxon>Candidatus Hakubellaceae</taxon>
        <taxon>Candidatus Hakubella</taxon>
    </lineage>
</organism>
<dbReference type="EMBL" id="BLRY01000354">
    <property type="protein sequence ID" value="GFP28695.1"/>
    <property type="molecule type" value="Genomic_DNA"/>
</dbReference>
<comment type="similarity">
    <text evidence="1">Belongs to the UPF0332 family.</text>
</comment>
<protein>
    <recommendedName>
        <fullName evidence="2">HEPN domain-containing protein</fullName>
    </recommendedName>
</protein>